<keyword evidence="9" id="KW-1185">Reference proteome</keyword>
<feature type="signal peptide" evidence="6">
    <location>
        <begin position="1"/>
        <end position="24"/>
    </location>
</feature>
<evidence type="ECO:0000256" key="2">
    <source>
        <dbReference type="ARBA" id="ARBA00022801"/>
    </source>
</evidence>
<dbReference type="Proteomes" id="UP001189624">
    <property type="component" value="Chromosome 10"/>
</dbReference>
<evidence type="ECO:0000256" key="5">
    <source>
        <dbReference type="RuleBase" id="RU004453"/>
    </source>
</evidence>
<dbReference type="EC" id="3.2.1.14" evidence="1"/>
<protein>
    <recommendedName>
        <fullName evidence="1">chitinase</fullName>
        <ecNumber evidence="1">3.2.1.14</ecNumber>
    </recommendedName>
</protein>
<dbReference type="PROSITE" id="PS51910">
    <property type="entry name" value="GH18_2"/>
    <property type="match status" value="1"/>
</dbReference>
<keyword evidence="3 4" id="KW-0326">Glycosidase</keyword>
<dbReference type="GO" id="GO:0005576">
    <property type="term" value="C:extracellular region"/>
    <property type="evidence" value="ECO:0007669"/>
    <property type="project" value="TreeGrafter"/>
</dbReference>
<dbReference type="GO" id="GO:0008843">
    <property type="term" value="F:endochitinase activity"/>
    <property type="evidence" value="ECO:0007669"/>
    <property type="project" value="UniProtKB-EC"/>
</dbReference>
<dbReference type="PANTHER" id="PTHR45708:SF31">
    <property type="entry name" value="III ACIDIC ENDOCHITINASE, PUTATIVE-RELATED"/>
    <property type="match status" value="1"/>
</dbReference>
<dbReference type="AlphaFoldDB" id="A0AA86W211"/>
<comment type="similarity">
    <text evidence="5">Belongs to the glycosyl hydrolase 18 family.</text>
</comment>
<dbReference type="PROSITE" id="PS01095">
    <property type="entry name" value="GH18_1"/>
    <property type="match status" value="1"/>
</dbReference>
<dbReference type="Pfam" id="PF00704">
    <property type="entry name" value="Glyco_hydro_18"/>
    <property type="match status" value="1"/>
</dbReference>
<dbReference type="InterPro" id="IPR045321">
    <property type="entry name" value="Cts1-like"/>
</dbReference>
<dbReference type="GO" id="GO:0005975">
    <property type="term" value="P:carbohydrate metabolic process"/>
    <property type="evidence" value="ECO:0007669"/>
    <property type="project" value="InterPro"/>
</dbReference>
<dbReference type="InterPro" id="IPR050542">
    <property type="entry name" value="Glycosyl_Hydrlase18_Chitinase"/>
</dbReference>
<evidence type="ECO:0000313" key="9">
    <source>
        <dbReference type="Proteomes" id="UP001189624"/>
    </source>
</evidence>
<keyword evidence="6" id="KW-0732">Signal</keyword>
<dbReference type="Gene3D" id="3.20.20.80">
    <property type="entry name" value="Glycosidases"/>
    <property type="match status" value="2"/>
</dbReference>
<evidence type="ECO:0000256" key="3">
    <source>
        <dbReference type="ARBA" id="ARBA00023295"/>
    </source>
</evidence>
<feature type="chain" id="PRO_5041645992" description="chitinase" evidence="6">
    <location>
        <begin position="25"/>
        <end position="450"/>
    </location>
</feature>
<accession>A0AA86W211</accession>
<evidence type="ECO:0000256" key="6">
    <source>
        <dbReference type="SAM" id="SignalP"/>
    </source>
</evidence>
<dbReference type="CDD" id="cd02877">
    <property type="entry name" value="GH18_hevamine_XipI_class_III"/>
    <property type="match status" value="1"/>
</dbReference>
<evidence type="ECO:0000256" key="1">
    <source>
        <dbReference type="ARBA" id="ARBA00012729"/>
    </source>
</evidence>
<evidence type="ECO:0000256" key="4">
    <source>
        <dbReference type="RuleBase" id="RU000489"/>
    </source>
</evidence>
<evidence type="ECO:0000313" key="8">
    <source>
        <dbReference type="EMBL" id="CAJ1976979.1"/>
    </source>
</evidence>
<proteinExistence type="inferred from homology"/>
<organism evidence="8 9">
    <name type="scientific">Sphenostylis stenocarpa</name>
    <dbReference type="NCBI Taxonomy" id="92480"/>
    <lineage>
        <taxon>Eukaryota</taxon>
        <taxon>Viridiplantae</taxon>
        <taxon>Streptophyta</taxon>
        <taxon>Embryophyta</taxon>
        <taxon>Tracheophyta</taxon>
        <taxon>Spermatophyta</taxon>
        <taxon>Magnoliopsida</taxon>
        <taxon>eudicotyledons</taxon>
        <taxon>Gunneridae</taxon>
        <taxon>Pentapetalae</taxon>
        <taxon>rosids</taxon>
        <taxon>fabids</taxon>
        <taxon>Fabales</taxon>
        <taxon>Fabaceae</taxon>
        <taxon>Papilionoideae</taxon>
        <taxon>50 kb inversion clade</taxon>
        <taxon>NPAAA clade</taxon>
        <taxon>indigoferoid/millettioid clade</taxon>
        <taxon>Phaseoleae</taxon>
        <taxon>Sphenostylis</taxon>
    </lineage>
</organism>
<feature type="domain" description="GH18" evidence="7">
    <location>
        <begin position="29"/>
        <end position="304"/>
    </location>
</feature>
<name>A0AA86W211_9FABA</name>
<gene>
    <name evidence="8" type="ORF">AYBTSS11_LOCUS29124</name>
</gene>
<dbReference type="InterPro" id="IPR001223">
    <property type="entry name" value="Glyco_hydro18_cat"/>
</dbReference>
<sequence length="450" mass="49986">MGSWERVSLSVVVTVLFLLTTSLAEKEKPGIAVYWGQNPGDGSLQDTCNSGNYKIVLMSYLKEFGCNRDPSLDFDGHCGVGIKPCKSLHSEIQGCQKKGVKVLLALGGPSQSYSLCSSDDANVVANYLYDNFLSGQGGPFGKVTLDGIHFDIQIGTTSYWDDLVNELDNIREDKDTKFSLSAAPHCFLPDLYLDKAIKTGKFDYIHVKFFGRKTCEFSGDDASQVLKSWKAWVNNVKDYEDTSLFMELPAAADQEGYIPPQHLKEDVIPYITQAPSFAGITLFDRAHDVISRYSQMVKSSINSGDWSPCTKLQPEIQHCQQKDIKVFLSLGAAFGPQDAKEVANYLFQNFLSNQFGPQGSVTLNGIDLDIEGDGYWDDLVKELDDLRQQNHSAITLHFNTNLAILHYFLIKGKVGPPTFLPTTPSSWDYQLRRTQPLLEAICASLCKASF</sequence>
<dbReference type="SUPFAM" id="SSF51445">
    <property type="entry name" value="(Trans)glycosidases"/>
    <property type="match status" value="2"/>
</dbReference>
<dbReference type="Gramene" id="rna-AYBTSS11_LOCUS29124">
    <property type="protein sequence ID" value="CAJ1976979.1"/>
    <property type="gene ID" value="gene-AYBTSS11_LOCUS29124"/>
</dbReference>
<dbReference type="PANTHER" id="PTHR45708">
    <property type="entry name" value="ENDOCHITINASE"/>
    <property type="match status" value="1"/>
</dbReference>
<dbReference type="InterPro" id="IPR001579">
    <property type="entry name" value="Glyco_hydro_18_chit_AS"/>
</dbReference>
<evidence type="ECO:0000259" key="7">
    <source>
        <dbReference type="PROSITE" id="PS51910"/>
    </source>
</evidence>
<dbReference type="EMBL" id="OY731407">
    <property type="protein sequence ID" value="CAJ1976979.1"/>
    <property type="molecule type" value="Genomic_DNA"/>
</dbReference>
<dbReference type="InterPro" id="IPR017853">
    <property type="entry name" value="GH"/>
</dbReference>
<reference evidence="8" key="1">
    <citation type="submission" date="2023-10" db="EMBL/GenBank/DDBJ databases">
        <authorList>
            <person name="Domelevo Entfellner J.-B."/>
        </authorList>
    </citation>
    <scope>NUCLEOTIDE SEQUENCE</scope>
</reference>
<keyword evidence="2 4" id="KW-0378">Hydrolase</keyword>